<evidence type="ECO:0000256" key="1">
    <source>
        <dbReference type="SAM" id="SignalP"/>
    </source>
</evidence>
<feature type="chain" id="PRO_5012962484" evidence="1">
    <location>
        <begin position="26"/>
        <end position="229"/>
    </location>
</feature>
<evidence type="ECO:0000313" key="3">
    <source>
        <dbReference type="Proteomes" id="UP000242519"/>
    </source>
</evidence>
<dbReference type="InParanoid" id="A0A218Z9P6"/>
<accession>A0A218Z9P6</accession>
<proteinExistence type="predicted"/>
<gene>
    <name evidence="2" type="ORF">B2J93_3372</name>
</gene>
<protein>
    <submittedName>
        <fullName evidence="2">Uncharacterized protein</fullName>
    </submittedName>
</protein>
<dbReference type="EMBL" id="MZNU01000105">
    <property type="protein sequence ID" value="OWP04424.1"/>
    <property type="molecule type" value="Genomic_DNA"/>
</dbReference>
<keyword evidence="1" id="KW-0732">Signal</keyword>
<feature type="signal peptide" evidence="1">
    <location>
        <begin position="1"/>
        <end position="25"/>
    </location>
</feature>
<dbReference type="OrthoDB" id="3878372at2759"/>
<comment type="caution">
    <text evidence="2">The sequence shown here is derived from an EMBL/GenBank/DDBJ whole genome shotgun (WGS) entry which is preliminary data.</text>
</comment>
<name>A0A218Z9P6_9HELO</name>
<keyword evidence="3" id="KW-1185">Reference proteome</keyword>
<reference evidence="2 3" key="1">
    <citation type="submission" date="2017-04" db="EMBL/GenBank/DDBJ databases">
        <title>Draft genome sequence of Marssonina coronaria NL1: causal agent of apple blotch.</title>
        <authorList>
            <person name="Cheng Q."/>
        </authorList>
    </citation>
    <scope>NUCLEOTIDE SEQUENCE [LARGE SCALE GENOMIC DNA]</scope>
    <source>
        <strain evidence="2 3">NL1</strain>
    </source>
</reference>
<dbReference type="Proteomes" id="UP000242519">
    <property type="component" value="Unassembled WGS sequence"/>
</dbReference>
<dbReference type="AlphaFoldDB" id="A0A218Z9P6"/>
<sequence>MFSLPVTSVTGWGLLLLLHLRSASATAGNLTISFAKDSAAACGSGGPPEAMSLTTSSVPRVYTCFNISDVFAAAAAATGFQRSQGTSGSGEQGVGYALGNLASYDGRSNYSQVSIRQTNLTRDQSGQGRASGRRVTVYAFPDCAQVSREGGGDDEPYDAHPWFEQSCQTAAGGDCHTVPYSVRSFSIVEDHSQGRCRDWAFLGAAPASTPLRVTRMGALAALVGLWVTL</sequence>
<evidence type="ECO:0000313" key="2">
    <source>
        <dbReference type="EMBL" id="OWP04424.1"/>
    </source>
</evidence>
<organism evidence="2 3">
    <name type="scientific">Diplocarpon coronariae</name>
    <dbReference type="NCBI Taxonomy" id="2795749"/>
    <lineage>
        <taxon>Eukaryota</taxon>
        <taxon>Fungi</taxon>
        <taxon>Dikarya</taxon>
        <taxon>Ascomycota</taxon>
        <taxon>Pezizomycotina</taxon>
        <taxon>Leotiomycetes</taxon>
        <taxon>Helotiales</taxon>
        <taxon>Drepanopezizaceae</taxon>
        <taxon>Diplocarpon</taxon>
    </lineage>
</organism>